<evidence type="ECO:0000256" key="1">
    <source>
        <dbReference type="SAM" id="MobiDB-lite"/>
    </source>
</evidence>
<dbReference type="EMBL" id="JAPFFF010000001">
    <property type="protein sequence ID" value="KAK8899581.1"/>
    <property type="molecule type" value="Genomic_DNA"/>
</dbReference>
<name>A0ABR2L996_9EUKA</name>
<accession>A0ABR2L996</accession>
<dbReference type="Proteomes" id="UP001470230">
    <property type="component" value="Unassembled WGS sequence"/>
</dbReference>
<proteinExistence type="predicted"/>
<evidence type="ECO:0000313" key="3">
    <source>
        <dbReference type="Proteomes" id="UP001470230"/>
    </source>
</evidence>
<sequence length="236" mass="26855">MDIYLKQQQQMNSQIIPENQISMQNINYTPMLKQNNNNYESSSQLQTIPQQIPQSTIMYPLNSVKANPNAFNMLHIEQQGINDSNQHQTPSTLFPGNNTELSSLTNNILSNDSQENAKKNTISISPSSDSILENQSENNSQDTKSETTNNSEIKQRKQNQLANYTLQEIKGIIPNAGPDQQHVFVCRFSDSVSDEYVPNKQMRKRYALQLIKFYESHMEPNVPRPDGSKAENTDNT</sequence>
<evidence type="ECO:0008006" key="4">
    <source>
        <dbReference type="Google" id="ProtNLM"/>
    </source>
</evidence>
<organism evidence="2 3">
    <name type="scientific">Tritrichomonas musculus</name>
    <dbReference type="NCBI Taxonomy" id="1915356"/>
    <lineage>
        <taxon>Eukaryota</taxon>
        <taxon>Metamonada</taxon>
        <taxon>Parabasalia</taxon>
        <taxon>Tritrichomonadida</taxon>
        <taxon>Tritrichomonadidae</taxon>
        <taxon>Tritrichomonas</taxon>
    </lineage>
</organism>
<dbReference type="InterPro" id="IPR016197">
    <property type="entry name" value="Chromo-like_dom_sf"/>
</dbReference>
<feature type="region of interest" description="Disordered" evidence="1">
    <location>
        <begin position="112"/>
        <end position="156"/>
    </location>
</feature>
<reference evidence="2 3" key="1">
    <citation type="submission" date="2024-04" db="EMBL/GenBank/DDBJ databases">
        <title>Tritrichomonas musculus Genome.</title>
        <authorList>
            <person name="Alves-Ferreira E."/>
            <person name="Grigg M."/>
            <person name="Lorenzi H."/>
            <person name="Galac M."/>
        </authorList>
    </citation>
    <scope>NUCLEOTIDE SEQUENCE [LARGE SCALE GENOMIC DNA]</scope>
    <source>
        <strain evidence="2 3">EAF2021</strain>
    </source>
</reference>
<dbReference type="SUPFAM" id="SSF54160">
    <property type="entry name" value="Chromo domain-like"/>
    <property type="match status" value="1"/>
</dbReference>
<comment type="caution">
    <text evidence="2">The sequence shown here is derived from an EMBL/GenBank/DDBJ whole genome shotgun (WGS) entry which is preliminary data.</text>
</comment>
<dbReference type="CDD" id="cd00034">
    <property type="entry name" value="CSD"/>
    <property type="match status" value="1"/>
</dbReference>
<keyword evidence="3" id="KW-1185">Reference proteome</keyword>
<evidence type="ECO:0000313" key="2">
    <source>
        <dbReference type="EMBL" id="KAK8899581.1"/>
    </source>
</evidence>
<protein>
    <recommendedName>
        <fullName evidence="4">Chromo shadow domain-containing protein</fullName>
    </recommendedName>
</protein>
<gene>
    <name evidence="2" type="ORF">M9Y10_001897</name>
</gene>